<keyword evidence="1" id="KW-1133">Transmembrane helix</keyword>
<evidence type="ECO:0000256" key="1">
    <source>
        <dbReference type="SAM" id="Phobius"/>
    </source>
</evidence>
<evidence type="ECO:0000313" key="2">
    <source>
        <dbReference type="EMBL" id="GBG59659.1"/>
    </source>
</evidence>
<keyword evidence="1" id="KW-0472">Membrane</keyword>
<protein>
    <submittedName>
        <fullName evidence="2">Uncharacterized protein</fullName>
    </submittedName>
</protein>
<reference evidence="2 3" key="1">
    <citation type="journal article" date="2018" name="Cell">
        <title>The Chara Genome: Secondary Complexity and Implications for Plant Terrestrialization.</title>
        <authorList>
            <person name="Nishiyama T."/>
            <person name="Sakayama H."/>
            <person name="Vries J.D."/>
            <person name="Buschmann H."/>
            <person name="Saint-Marcoux D."/>
            <person name="Ullrich K.K."/>
            <person name="Haas F.B."/>
            <person name="Vanderstraeten L."/>
            <person name="Becker D."/>
            <person name="Lang D."/>
            <person name="Vosolsobe S."/>
            <person name="Rombauts S."/>
            <person name="Wilhelmsson P.K.I."/>
            <person name="Janitza P."/>
            <person name="Kern R."/>
            <person name="Heyl A."/>
            <person name="Rumpler F."/>
            <person name="Villalobos L.I.A.C."/>
            <person name="Clay J.M."/>
            <person name="Skokan R."/>
            <person name="Toyoda A."/>
            <person name="Suzuki Y."/>
            <person name="Kagoshima H."/>
            <person name="Schijlen E."/>
            <person name="Tajeshwar N."/>
            <person name="Catarino B."/>
            <person name="Hetherington A.J."/>
            <person name="Saltykova A."/>
            <person name="Bonnot C."/>
            <person name="Breuninger H."/>
            <person name="Symeonidi A."/>
            <person name="Radhakrishnan G.V."/>
            <person name="Van Nieuwerburgh F."/>
            <person name="Deforce D."/>
            <person name="Chang C."/>
            <person name="Karol K.G."/>
            <person name="Hedrich R."/>
            <person name="Ulvskov P."/>
            <person name="Glockner G."/>
            <person name="Delwiche C.F."/>
            <person name="Petrasek J."/>
            <person name="Van de Peer Y."/>
            <person name="Friml J."/>
            <person name="Beilby M."/>
            <person name="Dolan L."/>
            <person name="Kohara Y."/>
            <person name="Sugano S."/>
            <person name="Fujiyama A."/>
            <person name="Delaux P.-M."/>
            <person name="Quint M."/>
            <person name="TheiBen G."/>
            <person name="Hagemann M."/>
            <person name="Harholt J."/>
            <person name="Dunand C."/>
            <person name="Zachgo S."/>
            <person name="Langdale J."/>
            <person name="Maumus F."/>
            <person name="Straeten D.V.D."/>
            <person name="Gould S.B."/>
            <person name="Rensing S.A."/>
        </authorList>
    </citation>
    <scope>NUCLEOTIDE SEQUENCE [LARGE SCALE GENOMIC DNA]</scope>
    <source>
        <strain evidence="2 3">S276</strain>
    </source>
</reference>
<dbReference type="Proteomes" id="UP000265515">
    <property type="component" value="Unassembled WGS sequence"/>
</dbReference>
<accession>A0A388JPB0</accession>
<dbReference type="AlphaFoldDB" id="A0A388JPB0"/>
<gene>
    <name evidence="2" type="ORF">CBR_g49923</name>
</gene>
<keyword evidence="1" id="KW-0812">Transmembrane</keyword>
<organism evidence="2 3">
    <name type="scientific">Chara braunii</name>
    <name type="common">Braun's stonewort</name>
    <dbReference type="NCBI Taxonomy" id="69332"/>
    <lineage>
        <taxon>Eukaryota</taxon>
        <taxon>Viridiplantae</taxon>
        <taxon>Streptophyta</taxon>
        <taxon>Charophyceae</taxon>
        <taxon>Charales</taxon>
        <taxon>Characeae</taxon>
        <taxon>Chara</taxon>
    </lineage>
</organism>
<proteinExistence type="predicted"/>
<feature type="transmembrane region" description="Helical" evidence="1">
    <location>
        <begin position="46"/>
        <end position="71"/>
    </location>
</feature>
<sequence>MVANFTYALVCLPLGCSRLIQSRSSFSVREDGGSDSGGANGSGDLMLVILPLLLIRSFAPPLVSLPVGCWLGSRPILSRLRPVMMMLLLLLLLLMMMMMMMPMMPMMLMMMMLMMIVMIMMMMVMMVMMIQSQAVAHLKGREQKAVVRFNSSRRLKIVGLQSRSVRARMMDKMWRGDGQEGLLPLSVAVKAVRHVITF</sequence>
<comment type="caution">
    <text evidence="2">The sequence shown here is derived from an EMBL/GenBank/DDBJ whole genome shotgun (WGS) entry which is preliminary data.</text>
</comment>
<keyword evidence="3" id="KW-1185">Reference proteome</keyword>
<name>A0A388JPB0_CHABU</name>
<evidence type="ECO:0000313" key="3">
    <source>
        <dbReference type="Proteomes" id="UP000265515"/>
    </source>
</evidence>
<dbReference type="EMBL" id="BFEA01000005">
    <property type="protein sequence ID" value="GBG59659.1"/>
    <property type="molecule type" value="Genomic_DNA"/>
</dbReference>
<feature type="transmembrane region" description="Helical" evidence="1">
    <location>
        <begin position="83"/>
        <end position="101"/>
    </location>
</feature>
<dbReference type="Gramene" id="GBG59659">
    <property type="protein sequence ID" value="GBG59659"/>
    <property type="gene ID" value="CBR_g49923"/>
</dbReference>
<feature type="transmembrane region" description="Helical" evidence="1">
    <location>
        <begin position="107"/>
        <end position="130"/>
    </location>
</feature>